<evidence type="ECO:0000259" key="1">
    <source>
        <dbReference type="Pfam" id="PF06985"/>
    </source>
</evidence>
<gene>
    <name evidence="2" type="ORF">ZT3D7_G3403</name>
</gene>
<reference evidence="2 3" key="1">
    <citation type="submission" date="2016-06" db="EMBL/GenBank/DDBJ databases">
        <authorList>
            <person name="Kjaerup R.B."/>
            <person name="Dalgaard T.S."/>
            <person name="Juul-Madsen H.R."/>
        </authorList>
    </citation>
    <scope>NUCLEOTIDE SEQUENCE [LARGE SCALE GENOMIC DNA]</scope>
</reference>
<accession>A0A1X7RLC4</accession>
<sequence>MQTARDIASNAFQIARFATHATIWASNSTFRYLTSGYRGVCRVCNNLQPHGHEDTFGRTRAPWHDNTRTRLSEEVAGDLAATPSLYIPDITTQKILESRDIDPKTGRPINDCPYCRLLCNIFDAFFADRWMNWVTETRNGMGLTVGLMIREGRPLVINCVRFTYEVPVVMYPRVDVEVYVDHALETNLAGAPCVGVGGRRALDNRDEQSAKFLFNCVKQCVEEHPKCNEPSAVFNPTRLLDIGGLNDVICLYETKETDPQLQYAALSHCWGGSQPMKLLTENQQDFKISIPVEKLPPTFRDAIAVSRELSIRYLWIDSLSIIQNDPLDWDREAAQMGQVYSFAFLVISAASSANASTHFLGPRDESMLPKSFPFTPLPSNTTIPILARRRHLLAVPMEQGLYEPPFTSPWASLKRPDPLFTRAWCFQESHLATRILHFTSASTLFECRTHRRSEDALPPYPLLSRGPLPVVPDELQWRMLVKSYTSRQLTFPSDKLVAISGIAAKSPQASRGARYLAGLWDESLLLDLLWQPMPGASKEPLAYDAAEQAAPSWSWASINRGVTYDALHDFTLLAEVLSVETNVSGVNPYGSVLGGTIVLRARLGRCKIAWKAEVSQHRAYLVRENGSRSVEQHFISDGMLVAQSDGSRFAKRGQKGGEWGDGQDLDAAFVCIAKTPWVHMDFVGLLVSPSRDVKGAWERVGHITKVTKEWFESGVEQEVTLV</sequence>
<evidence type="ECO:0000313" key="2">
    <source>
        <dbReference type="EMBL" id="SMQ48254.1"/>
    </source>
</evidence>
<dbReference type="InterPro" id="IPR010730">
    <property type="entry name" value="HET"/>
</dbReference>
<name>A0A1X7RLC4_ZYMT9</name>
<dbReference type="PANTHER" id="PTHR33112">
    <property type="entry name" value="DOMAIN PROTEIN, PUTATIVE-RELATED"/>
    <property type="match status" value="1"/>
</dbReference>
<keyword evidence="3" id="KW-1185">Reference proteome</keyword>
<organism evidence="2 3">
    <name type="scientific">Zymoseptoria tritici (strain ST99CH_3D7)</name>
    <dbReference type="NCBI Taxonomy" id="1276538"/>
    <lineage>
        <taxon>Eukaryota</taxon>
        <taxon>Fungi</taxon>
        <taxon>Dikarya</taxon>
        <taxon>Ascomycota</taxon>
        <taxon>Pezizomycotina</taxon>
        <taxon>Dothideomycetes</taxon>
        <taxon>Dothideomycetidae</taxon>
        <taxon>Mycosphaerellales</taxon>
        <taxon>Mycosphaerellaceae</taxon>
        <taxon>Zymoseptoria</taxon>
    </lineage>
</organism>
<dbReference type="Pfam" id="PF06985">
    <property type="entry name" value="HET"/>
    <property type="match status" value="1"/>
</dbReference>
<dbReference type="AlphaFoldDB" id="A0A1X7RLC4"/>
<proteinExistence type="predicted"/>
<dbReference type="Proteomes" id="UP000215127">
    <property type="component" value="Chromosome 2"/>
</dbReference>
<protein>
    <recommendedName>
        <fullName evidence="1">Heterokaryon incompatibility domain-containing protein</fullName>
    </recommendedName>
</protein>
<dbReference type="EMBL" id="LT853693">
    <property type="protein sequence ID" value="SMQ48254.1"/>
    <property type="molecule type" value="Genomic_DNA"/>
</dbReference>
<evidence type="ECO:0000313" key="3">
    <source>
        <dbReference type="Proteomes" id="UP000215127"/>
    </source>
</evidence>
<feature type="domain" description="Heterokaryon incompatibility" evidence="1">
    <location>
        <begin position="263"/>
        <end position="428"/>
    </location>
</feature>
<dbReference type="PANTHER" id="PTHR33112:SF16">
    <property type="entry name" value="HETEROKARYON INCOMPATIBILITY DOMAIN-CONTAINING PROTEIN"/>
    <property type="match status" value="1"/>
</dbReference>